<evidence type="ECO:0000256" key="1">
    <source>
        <dbReference type="SAM" id="Phobius"/>
    </source>
</evidence>
<protein>
    <submittedName>
        <fullName evidence="2">Uncharacterized protein</fullName>
    </submittedName>
</protein>
<dbReference type="InterPro" id="IPR036259">
    <property type="entry name" value="MFS_trans_sf"/>
</dbReference>
<feature type="transmembrane region" description="Helical" evidence="1">
    <location>
        <begin position="148"/>
        <end position="169"/>
    </location>
</feature>
<dbReference type="PANTHER" id="PTHR11360:SF309">
    <property type="entry name" value="MONOCARBOXYLATE TRANSPORTER 7-LIKE PROTEIN"/>
    <property type="match status" value="1"/>
</dbReference>
<feature type="transmembrane region" description="Helical" evidence="1">
    <location>
        <begin position="21"/>
        <end position="47"/>
    </location>
</feature>
<reference evidence="2" key="1">
    <citation type="submission" date="2020-08" db="EMBL/GenBank/DDBJ databases">
        <title>Genome sequencing and assembly of the red palm weevil Rhynchophorus ferrugineus.</title>
        <authorList>
            <person name="Dias G.B."/>
            <person name="Bergman C.M."/>
            <person name="Manee M."/>
        </authorList>
    </citation>
    <scope>NUCLEOTIDE SEQUENCE</scope>
    <source>
        <strain evidence="2">AA-2017</strain>
        <tissue evidence="2">Whole larva</tissue>
    </source>
</reference>
<feature type="transmembrane region" description="Helical" evidence="1">
    <location>
        <begin position="270"/>
        <end position="297"/>
    </location>
</feature>
<keyword evidence="3" id="KW-1185">Reference proteome</keyword>
<dbReference type="InterPro" id="IPR050327">
    <property type="entry name" value="Proton-linked_MCT"/>
</dbReference>
<organism evidence="2 3">
    <name type="scientific">Rhynchophorus ferrugineus</name>
    <name type="common">Red palm weevil</name>
    <name type="synonym">Curculio ferrugineus</name>
    <dbReference type="NCBI Taxonomy" id="354439"/>
    <lineage>
        <taxon>Eukaryota</taxon>
        <taxon>Metazoa</taxon>
        <taxon>Ecdysozoa</taxon>
        <taxon>Arthropoda</taxon>
        <taxon>Hexapoda</taxon>
        <taxon>Insecta</taxon>
        <taxon>Pterygota</taxon>
        <taxon>Neoptera</taxon>
        <taxon>Endopterygota</taxon>
        <taxon>Coleoptera</taxon>
        <taxon>Polyphaga</taxon>
        <taxon>Cucujiformia</taxon>
        <taxon>Curculionidae</taxon>
        <taxon>Dryophthorinae</taxon>
        <taxon>Rhynchophorus</taxon>
    </lineage>
</organism>
<comment type="caution">
    <text evidence="2">The sequence shown here is derived from an EMBL/GenBank/DDBJ whole genome shotgun (WGS) entry which is preliminary data.</text>
</comment>
<feature type="transmembrane region" description="Helical" evidence="1">
    <location>
        <begin position="425"/>
        <end position="443"/>
    </location>
</feature>
<dbReference type="Proteomes" id="UP000625711">
    <property type="component" value="Unassembled WGS sequence"/>
</dbReference>
<feature type="transmembrane region" description="Helical" evidence="1">
    <location>
        <begin position="358"/>
        <end position="375"/>
    </location>
</feature>
<proteinExistence type="predicted"/>
<keyword evidence="1" id="KW-0812">Transmembrane</keyword>
<gene>
    <name evidence="2" type="ORF">GWI33_006603</name>
</gene>
<feature type="transmembrane region" description="Helical" evidence="1">
    <location>
        <begin position="181"/>
        <end position="199"/>
    </location>
</feature>
<feature type="transmembrane region" description="Helical" evidence="1">
    <location>
        <begin position="91"/>
        <end position="110"/>
    </location>
</feature>
<dbReference type="Pfam" id="PF07690">
    <property type="entry name" value="MFS_1"/>
    <property type="match status" value="1"/>
</dbReference>
<dbReference type="Gene3D" id="1.20.1250.20">
    <property type="entry name" value="MFS general substrate transporter like domains"/>
    <property type="match status" value="1"/>
</dbReference>
<dbReference type="SUPFAM" id="SSF103473">
    <property type="entry name" value="MFS general substrate transporter"/>
    <property type="match status" value="1"/>
</dbReference>
<name>A0A834MDL6_RHYFE</name>
<dbReference type="EMBL" id="JAACXV010000332">
    <property type="protein sequence ID" value="KAF7279898.1"/>
    <property type="molecule type" value="Genomic_DNA"/>
</dbReference>
<dbReference type="GO" id="GO:0008028">
    <property type="term" value="F:monocarboxylic acid transmembrane transporter activity"/>
    <property type="evidence" value="ECO:0007669"/>
    <property type="project" value="TreeGrafter"/>
</dbReference>
<evidence type="ECO:0000313" key="2">
    <source>
        <dbReference type="EMBL" id="KAF7279898.1"/>
    </source>
</evidence>
<dbReference type="PANTHER" id="PTHR11360">
    <property type="entry name" value="MONOCARBOXYLATE TRANSPORTER"/>
    <property type="match status" value="1"/>
</dbReference>
<feature type="transmembrane region" description="Helical" evidence="1">
    <location>
        <begin position="116"/>
        <end position="136"/>
    </location>
</feature>
<feature type="transmembrane region" description="Helical" evidence="1">
    <location>
        <begin position="395"/>
        <end position="419"/>
    </location>
</feature>
<evidence type="ECO:0000313" key="3">
    <source>
        <dbReference type="Proteomes" id="UP000625711"/>
    </source>
</evidence>
<feature type="transmembrane region" description="Helical" evidence="1">
    <location>
        <begin position="303"/>
        <end position="323"/>
    </location>
</feature>
<dbReference type="InterPro" id="IPR011701">
    <property type="entry name" value="MFS"/>
</dbReference>
<feature type="transmembrane region" description="Helical" evidence="1">
    <location>
        <begin position="67"/>
        <end position="84"/>
    </location>
</feature>
<keyword evidence="1" id="KW-0472">Membrane</keyword>
<dbReference type="AlphaFoldDB" id="A0A834MDL6"/>
<sequence>MSQISQSKSSENVESTSRETTYGYVIFCCVTIILFNATAPLASFGIIYGEWMSVLADETTATSMANGVFNTVMCLTGLVANILLDKWTCRDVGLLGAIFTIIGCFSLLFINDLISFIIFFGVFQGFGYGLIFPASLTAMNNSFDKRLTLMMSLSQVLLICCIMVMPHIASFVKSNFGLRGGILLMGGLSLVNIPFAILLTKFQFSYKKVPLKIEVTDKQLELLSGDHKQQVLQFRERSYSLTGYKEVEVQNPGHKTETKMSYSLLKDLKYLNMSMGLSLSFTSDMTFIAIIPVVLAANGIDPSSIALTMSIFFGCDLLARILLSVVSAMVQVKSRHIFFLGTFLSIICRIGFLCHDSLLWKTIMLGALGFLRCFIQTPLPLVVSEQYSSQFATAFSLYMVICGIVNLICGALISLIKHLTNSDILVYHLLTGCYILCVISWLAEMIVDQKKKNNEPEKPTLA</sequence>
<feature type="transmembrane region" description="Helical" evidence="1">
    <location>
        <begin position="335"/>
        <end position="352"/>
    </location>
</feature>
<dbReference type="OrthoDB" id="6499973at2759"/>
<accession>A0A834MDL6</accession>
<keyword evidence="1" id="KW-1133">Transmembrane helix</keyword>